<sequence length="104" mass="12375">MEGALVLVQHTLREGNTLADYLANVVVDFAEIDFIDQSHLSWRLWIWSKDKGNRHLMRCSKKKETEEFKMEILATPRRYGEIASEDVHHDSRSDRTFFERVFEF</sequence>
<comment type="caution">
    <text evidence="1">The sequence shown here is derived from an EMBL/GenBank/DDBJ whole genome shotgun (WGS) entry which is preliminary data.</text>
</comment>
<reference evidence="1 2" key="1">
    <citation type="journal article" date="2021" name="BMC Genomics">
        <title>Datura genome reveals duplications of psychoactive alkaloid biosynthetic genes and high mutation rate following tissue culture.</title>
        <authorList>
            <person name="Rajewski A."/>
            <person name="Carter-House D."/>
            <person name="Stajich J."/>
            <person name="Litt A."/>
        </authorList>
    </citation>
    <scope>NUCLEOTIDE SEQUENCE [LARGE SCALE GENOMIC DNA]</scope>
    <source>
        <strain evidence="1">AR-01</strain>
    </source>
</reference>
<evidence type="ECO:0000313" key="1">
    <source>
        <dbReference type="EMBL" id="MCD7466607.1"/>
    </source>
</evidence>
<gene>
    <name evidence="1" type="ORF">HAX54_003454</name>
</gene>
<accession>A0ABS8T7L5</accession>
<evidence type="ECO:0000313" key="2">
    <source>
        <dbReference type="Proteomes" id="UP000823775"/>
    </source>
</evidence>
<dbReference type="Proteomes" id="UP000823775">
    <property type="component" value="Unassembled WGS sequence"/>
</dbReference>
<proteinExistence type="predicted"/>
<organism evidence="1 2">
    <name type="scientific">Datura stramonium</name>
    <name type="common">Jimsonweed</name>
    <name type="synonym">Common thornapple</name>
    <dbReference type="NCBI Taxonomy" id="4076"/>
    <lineage>
        <taxon>Eukaryota</taxon>
        <taxon>Viridiplantae</taxon>
        <taxon>Streptophyta</taxon>
        <taxon>Embryophyta</taxon>
        <taxon>Tracheophyta</taxon>
        <taxon>Spermatophyta</taxon>
        <taxon>Magnoliopsida</taxon>
        <taxon>eudicotyledons</taxon>
        <taxon>Gunneridae</taxon>
        <taxon>Pentapetalae</taxon>
        <taxon>asterids</taxon>
        <taxon>lamiids</taxon>
        <taxon>Solanales</taxon>
        <taxon>Solanaceae</taxon>
        <taxon>Solanoideae</taxon>
        <taxon>Datureae</taxon>
        <taxon>Datura</taxon>
    </lineage>
</organism>
<name>A0ABS8T7L5_DATST</name>
<evidence type="ECO:0008006" key="3">
    <source>
        <dbReference type="Google" id="ProtNLM"/>
    </source>
</evidence>
<protein>
    <recommendedName>
        <fullName evidence="3">RNase H type-1 domain-containing protein</fullName>
    </recommendedName>
</protein>
<keyword evidence="2" id="KW-1185">Reference proteome</keyword>
<dbReference type="EMBL" id="JACEIK010001159">
    <property type="protein sequence ID" value="MCD7466607.1"/>
    <property type="molecule type" value="Genomic_DNA"/>
</dbReference>